<organism evidence="1 2">
    <name type="scientific">Duganella aceris</name>
    <dbReference type="NCBI Taxonomy" id="2703883"/>
    <lineage>
        <taxon>Bacteria</taxon>
        <taxon>Pseudomonadati</taxon>
        <taxon>Pseudomonadota</taxon>
        <taxon>Betaproteobacteria</taxon>
        <taxon>Burkholderiales</taxon>
        <taxon>Oxalobacteraceae</taxon>
        <taxon>Telluria group</taxon>
        <taxon>Duganella</taxon>
    </lineage>
</organism>
<evidence type="ECO:0000313" key="2">
    <source>
        <dbReference type="Proteomes" id="UP000666369"/>
    </source>
</evidence>
<comment type="caution">
    <text evidence="1">The sequence shown here is derived from an EMBL/GenBank/DDBJ whole genome shotgun (WGS) entry which is preliminary data.</text>
</comment>
<dbReference type="EMBL" id="JAADJT010000033">
    <property type="protein sequence ID" value="NGZ88632.1"/>
    <property type="molecule type" value="Genomic_DNA"/>
</dbReference>
<proteinExistence type="predicted"/>
<protein>
    <submittedName>
        <fullName evidence="1">Uncharacterized protein</fullName>
    </submittedName>
</protein>
<reference evidence="1 2" key="1">
    <citation type="submission" date="2020-01" db="EMBL/GenBank/DDBJ databases">
        <authorList>
            <person name="Lee S.D."/>
        </authorList>
    </citation>
    <scope>NUCLEOTIDE SEQUENCE [LARGE SCALE GENOMIC DNA]</scope>
    <source>
        <strain evidence="1 2">SAP-35</strain>
    </source>
</reference>
<reference evidence="2" key="2">
    <citation type="submission" date="2023-07" db="EMBL/GenBank/DDBJ databases">
        <title>Duganella aceri sp. nov., isolated from tree sap.</title>
        <authorList>
            <person name="Kim I.S."/>
        </authorList>
    </citation>
    <scope>NUCLEOTIDE SEQUENCE [LARGE SCALE GENOMIC DNA]</scope>
    <source>
        <strain evidence="2">SAP-35</strain>
    </source>
</reference>
<gene>
    <name evidence="1" type="ORF">GW587_30825</name>
</gene>
<dbReference type="RefSeq" id="WP_166108747.1">
    <property type="nucleotide sequence ID" value="NZ_JAADJT010000033.1"/>
</dbReference>
<name>A0ABX0FV96_9BURK</name>
<keyword evidence="2" id="KW-1185">Reference proteome</keyword>
<sequence>MNDFESFPIVGEAAFELLKNSGLRGFSCDRREYPTHVSMSSVWLFLFDTHVLKVTSEMHDLKDWDEVGSIVVDVVPLTDDLPQMIELSCNWGDIASIE</sequence>
<evidence type="ECO:0000313" key="1">
    <source>
        <dbReference type="EMBL" id="NGZ88632.1"/>
    </source>
</evidence>
<accession>A0ABX0FV96</accession>
<dbReference type="Proteomes" id="UP000666369">
    <property type="component" value="Unassembled WGS sequence"/>
</dbReference>